<keyword evidence="6" id="KW-1185">Reference proteome</keyword>
<dbReference type="SMART" id="SM00192">
    <property type="entry name" value="LDLa"/>
    <property type="match status" value="1"/>
</dbReference>
<dbReference type="InterPro" id="IPR023415">
    <property type="entry name" value="LDLR_class-A_CS"/>
</dbReference>
<dbReference type="GO" id="GO:0043195">
    <property type="term" value="C:terminal bouton"/>
    <property type="evidence" value="ECO:0007669"/>
    <property type="project" value="TreeGrafter"/>
</dbReference>
<dbReference type="CDD" id="cd00112">
    <property type="entry name" value="LDLa"/>
    <property type="match status" value="1"/>
</dbReference>
<organism evidence="5 6">
    <name type="scientific">Temnothorax longispinosus</name>
    <dbReference type="NCBI Taxonomy" id="300112"/>
    <lineage>
        <taxon>Eukaryota</taxon>
        <taxon>Metazoa</taxon>
        <taxon>Ecdysozoa</taxon>
        <taxon>Arthropoda</taxon>
        <taxon>Hexapoda</taxon>
        <taxon>Insecta</taxon>
        <taxon>Pterygota</taxon>
        <taxon>Neoptera</taxon>
        <taxon>Endopterygota</taxon>
        <taxon>Hymenoptera</taxon>
        <taxon>Apocrita</taxon>
        <taxon>Aculeata</taxon>
        <taxon>Formicoidea</taxon>
        <taxon>Formicidae</taxon>
        <taxon>Myrmicinae</taxon>
        <taxon>Temnothorax</taxon>
    </lineage>
</organism>
<protein>
    <submittedName>
        <fullName evidence="5">Uncharacterized protein</fullName>
    </submittedName>
</protein>
<feature type="chain" id="PRO_5020578979" evidence="4">
    <location>
        <begin position="20"/>
        <end position="404"/>
    </location>
</feature>
<feature type="region of interest" description="Disordered" evidence="3">
    <location>
        <begin position="225"/>
        <end position="251"/>
    </location>
</feature>
<dbReference type="InterPro" id="IPR036055">
    <property type="entry name" value="LDL_receptor-like_sf"/>
</dbReference>
<dbReference type="EMBL" id="QBLH01001127">
    <property type="protein sequence ID" value="TGZ52933.1"/>
    <property type="molecule type" value="Genomic_DNA"/>
</dbReference>
<evidence type="ECO:0000256" key="3">
    <source>
        <dbReference type="SAM" id="MobiDB-lite"/>
    </source>
</evidence>
<evidence type="ECO:0000256" key="1">
    <source>
        <dbReference type="ARBA" id="ARBA00023157"/>
    </source>
</evidence>
<feature type="signal peptide" evidence="4">
    <location>
        <begin position="1"/>
        <end position="19"/>
    </location>
</feature>
<dbReference type="Gene3D" id="4.10.400.10">
    <property type="entry name" value="Low-density Lipoprotein Receptor"/>
    <property type="match status" value="1"/>
</dbReference>
<sequence length="404" mass="44160">MICKMAVCMFWLLTYVGQGLDLAVGNRPVIIQVQGAQGLDYRHGSGSIRKKSELSSVGGNLLHLRIYPTDGSYRDDLSNWLVFNDEPRLSSWSPAGMLIDDIVKEPRELQNVFFALSPAVLNVLYSEYVTSQPHAAATPPPPLSQQLPHVAEPYVHDDGNHLFGNRQAHQRPKKRRIGCRHPLRGPLSLPILVCDEAGKKATTLQESRQSNHDDLYAEQRFNTATSTKTDLARAEGGGGNGGGGGTPYNLPMNGGFVPRAFAYETSGNKLPGSKRNQITIGRRSIDAQGESPGHQAQASSASSAPTAGASIASQLMLRSIRGSIQYDVPQIECPVSEDGMERFACPTADRMGRYHCIDDHVLCDGFIDCPTGEDEDRQACMFYKTTKAHLDVLADAILRWARGR</sequence>
<feature type="compositionally biased region" description="Gly residues" evidence="3">
    <location>
        <begin position="235"/>
        <end position="246"/>
    </location>
</feature>
<name>A0A4S2KSG6_9HYME</name>
<proteinExistence type="predicted"/>
<dbReference type="PANTHER" id="PTHR21105:SF0">
    <property type="entry name" value="GH16255P"/>
    <property type="match status" value="1"/>
</dbReference>
<dbReference type="STRING" id="300112.A0A4S2KSG6"/>
<keyword evidence="1" id="KW-1015">Disulfide bond</keyword>
<keyword evidence="4" id="KW-0732">Signal</keyword>
<dbReference type="PROSITE" id="PS01209">
    <property type="entry name" value="LDLRA_1"/>
    <property type="match status" value="1"/>
</dbReference>
<dbReference type="PROSITE" id="PS50068">
    <property type="entry name" value="LDLRA_2"/>
    <property type="match status" value="1"/>
</dbReference>
<dbReference type="GO" id="GO:0043410">
    <property type="term" value="P:positive regulation of MAPK cascade"/>
    <property type="evidence" value="ECO:0007669"/>
    <property type="project" value="TreeGrafter"/>
</dbReference>
<gene>
    <name evidence="5" type="ORF">DBV15_00559</name>
</gene>
<dbReference type="SUPFAM" id="SSF57424">
    <property type="entry name" value="LDL receptor-like module"/>
    <property type="match status" value="1"/>
</dbReference>
<evidence type="ECO:0000313" key="5">
    <source>
        <dbReference type="EMBL" id="TGZ52933.1"/>
    </source>
</evidence>
<comment type="caution">
    <text evidence="5">The sequence shown here is derived from an EMBL/GenBank/DDBJ whole genome shotgun (WGS) entry which is preliminary data.</text>
</comment>
<evidence type="ECO:0000256" key="2">
    <source>
        <dbReference type="PROSITE-ProRule" id="PRU00124"/>
    </source>
</evidence>
<evidence type="ECO:0000256" key="4">
    <source>
        <dbReference type="SAM" id="SignalP"/>
    </source>
</evidence>
<comment type="caution">
    <text evidence="2">Lacks conserved residue(s) required for the propagation of feature annotation.</text>
</comment>
<evidence type="ECO:0000313" key="6">
    <source>
        <dbReference type="Proteomes" id="UP000310200"/>
    </source>
</evidence>
<dbReference type="PANTHER" id="PTHR21105">
    <property type="entry name" value="GH16255P"/>
    <property type="match status" value="1"/>
</dbReference>
<dbReference type="Proteomes" id="UP000310200">
    <property type="component" value="Unassembled WGS sequence"/>
</dbReference>
<reference evidence="5 6" key="1">
    <citation type="journal article" date="2019" name="Philos. Trans. R. Soc. Lond., B, Biol. Sci.">
        <title>Ant behaviour and brain gene expression of defending hosts depend on the ecological success of the intruding social parasite.</title>
        <authorList>
            <person name="Kaur R."/>
            <person name="Stoldt M."/>
            <person name="Jongepier E."/>
            <person name="Feldmeyer B."/>
            <person name="Menzel F."/>
            <person name="Bornberg-Bauer E."/>
            <person name="Foitzik S."/>
        </authorList>
    </citation>
    <scope>NUCLEOTIDE SEQUENCE [LARGE SCALE GENOMIC DNA]</scope>
    <source>
        <tissue evidence="5">Whole body</tissue>
    </source>
</reference>
<dbReference type="GO" id="GO:0030297">
    <property type="term" value="F:transmembrane receptor protein tyrosine kinase activator activity"/>
    <property type="evidence" value="ECO:0007669"/>
    <property type="project" value="TreeGrafter"/>
</dbReference>
<accession>A0A4S2KSG6</accession>
<dbReference type="InterPro" id="IPR002172">
    <property type="entry name" value="LDrepeatLR_classA_rpt"/>
</dbReference>
<dbReference type="AlphaFoldDB" id="A0A4S2KSG6"/>